<reference evidence="12 13" key="1">
    <citation type="journal article" date="2018" name="Gigascience">
        <title>Genomes of trombidid mites reveal novel predicted allergens and laterally-transferred genes associated with secondary metabolism.</title>
        <authorList>
            <person name="Dong X."/>
            <person name="Chaisiri K."/>
            <person name="Xia D."/>
            <person name="Armstrong S.D."/>
            <person name="Fang Y."/>
            <person name="Donnelly M.J."/>
            <person name="Kadowaki T."/>
            <person name="McGarry J.W."/>
            <person name="Darby A.C."/>
            <person name="Makepeace B.L."/>
        </authorList>
    </citation>
    <scope>NUCLEOTIDE SEQUENCE [LARGE SCALE GENOMIC DNA]</scope>
    <source>
        <strain evidence="12">UoL-UT</strain>
    </source>
</reference>
<feature type="compositionally biased region" description="Polar residues" evidence="10">
    <location>
        <begin position="857"/>
        <end position="874"/>
    </location>
</feature>
<proteinExistence type="predicted"/>
<dbReference type="GO" id="GO:0003727">
    <property type="term" value="F:single-stranded RNA binding"/>
    <property type="evidence" value="ECO:0007669"/>
    <property type="project" value="TreeGrafter"/>
</dbReference>
<evidence type="ECO:0000256" key="8">
    <source>
        <dbReference type="ARBA" id="ARBA00023242"/>
    </source>
</evidence>
<dbReference type="InterPro" id="IPR036236">
    <property type="entry name" value="Znf_C2H2_sf"/>
</dbReference>
<organism evidence="12 13">
    <name type="scientific">Leptotrombidium deliense</name>
    <dbReference type="NCBI Taxonomy" id="299467"/>
    <lineage>
        <taxon>Eukaryota</taxon>
        <taxon>Metazoa</taxon>
        <taxon>Ecdysozoa</taxon>
        <taxon>Arthropoda</taxon>
        <taxon>Chelicerata</taxon>
        <taxon>Arachnida</taxon>
        <taxon>Acari</taxon>
        <taxon>Acariformes</taxon>
        <taxon>Trombidiformes</taxon>
        <taxon>Prostigmata</taxon>
        <taxon>Anystina</taxon>
        <taxon>Parasitengona</taxon>
        <taxon>Trombiculoidea</taxon>
        <taxon>Trombiculidae</taxon>
        <taxon>Leptotrombidium</taxon>
    </lineage>
</organism>
<keyword evidence="7" id="KW-0238">DNA-binding</keyword>
<keyword evidence="6" id="KW-0694">RNA-binding</keyword>
<dbReference type="Pfam" id="PF07528">
    <property type="entry name" value="DZF_N"/>
    <property type="match status" value="1"/>
</dbReference>
<dbReference type="EMBL" id="NCKV01001765">
    <property type="protein sequence ID" value="RWS27813.1"/>
    <property type="molecule type" value="Genomic_DNA"/>
</dbReference>
<dbReference type="PROSITE" id="PS00028">
    <property type="entry name" value="ZINC_FINGER_C2H2_1"/>
    <property type="match status" value="1"/>
</dbReference>
<evidence type="ECO:0000256" key="1">
    <source>
        <dbReference type="ARBA" id="ARBA00004123"/>
    </source>
</evidence>
<dbReference type="PROSITE" id="PS51703">
    <property type="entry name" value="DZF"/>
    <property type="match status" value="1"/>
</dbReference>
<dbReference type="VEuPathDB" id="VectorBase:LDEU004226"/>
<dbReference type="FunFam" id="1.10.1410.40:FF:000001">
    <property type="entry name" value="interleukin enhancer-binding factor 3 isoform X1"/>
    <property type="match status" value="1"/>
</dbReference>
<dbReference type="GO" id="GO:0005737">
    <property type="term" value="C:cytoplasm"/>
    <property type="evidence" value="ECO:0007669"/>
    <property type="project" value="UniProtKB-SubCell"/>
</dbReference>
<dbReference type="GO" id="GO:0008270">
    <property type="term" value="F:zinc ion binding"/>
    <property type="evidence" value="ECO:0007669"/>
    <property type="project" value="InterPro"/>
</dbReference>
<dbReference type="Proteomes" id="UP000288716">
    <property type="component" value="Unassembled WGS sequence"/>
</dbReference>
<evidence type="ECO:0000256" key="4">
    <source>
        <dbReference type="ARBA" id="ARBA00022490"/>
    </source>
</evidence>
<accession>A0A443SJY0</accession>
<dbReference type="GO" id="GO:0071011">
    <property type="term" value="C:precatalytic spliceosome"/>
    <property type="evidence" value="ECO:0007669"/>
    <property type="project" value="TreeGrafter"/>
</dbReference>
<keyword evidence="13" id="KW-1185">Reference proteome</keyword>
<evidence type="ECO:0000256" key="9">
    <source>
        <dbReference type="ARBA" id="ARBA00041195"/>
    </source>
</evidence>
<dbReference type="Pfam" id="PF12874">
    <property type="entry name" value="zf-met"/>
    <property type="match status" value="3"/>
</dbReference>
<dbReference type="InterPro" id="IPR013087">
    <property type="entry name" value="Znf_C2H2_type"/>
</dbReference>
<keyword evidence="8" id="KW-0539">Nucleus</keyword>
<dbReference type="Gene3D" id="1.10.1410.40">
    <property type="match status" value="1"/>
</dbReference>
<sequence>MYSGQTITQNFPTAPRNSTYDPAFVTGSVASYQFPNRTQTTAGVQYADSSQYAAGNTCSTGYPYSPNTSTYTNSYNSVVTNYAASALYNQHAAIGQSDTSTAIYSSGKASTWNFKKAMRGNKVKTAQKVQQLHYCEVCKISCAGPQTYKEHLEGQRHKKKEAQLKPGNSSNTVKRGHNTGVSLRCELCDVTCTGNDAYAAHIRGSKHQKVVKLHTKLGKPIPSTDPVLINAKGGANKGQNNSLIPQIPAAAGKIKVLGTPRINFIGGGRLHTTAGIAEKEDKLVEDISIPQNSVQQVMQTTPCSSTNALLPVPELSQSAIEIDKDCQPVGQDYVEEVRNDDGKTISFHCKLCDCRFNDPNAKEMHLKGRRHRLQYKKKVDPNLVVDIKPSLKHRKIQELKDRRYFHKQRDQHYWSDWYPQGTRYGYDLRHIPPPPPPHMHAPASTFGSVGGAIVGHYRRGPLPSGSWDDNHIMQKHSEIIPKEEELDEILHIVQVTERALKAVSDKLAEDDSQAAMNEVIKKELGDDLPLSSNSKDTTNAEDKSPTANNPQCLDTEKHEEAQANRILKGLMRIGPLAKNLLLSGDRDVGLVVICAEKPTKQLLQRVVDNLPKQLQAISTAETFEIVMKPQEAGLTVSSTTEPRITINVYLTSPLVRETNITEGAPAEMVKEPKQMLERHKCLEALAALRHAKWYQARVSNLHPCPVVIRLLRDLCRRLPTWAKLDLWAVELLCERVISSAGEQLSPGEAFRHVLESLASGLLLPGGAGLFDPCEKDPSDALSALTRQEREDITSSAQHALRLIAFRQIHKILGVEPIAQKTRKRRSDSEVEENADQETDGLKKVKKEVANFAEDEGITSTDGQQFTSETTETNA</sequence>
<dbReference type="FunFam" id="3.30.460.10:FF:000010">
    <property type="entry name" value="Zinc finger RNA-binding protein 2"/>
    <property type="match status" value="1"/>
</dbReference>
<evidence type="ECO:0000259" key="11">
    <source>
        <dbReference type="PROSITE" id="PS51703"/>
    </source>
</evidence>
<feature type="region of interest" description="Disordered" evidence="10">
    <location>
        <begin position="153"/>
        <end position="175"/>
    </location>
</feature>
<evidence type="ECO:0000256" key="10">
    <source>
        <dbReference type="SAM" id="MobiDB-lite"/>
    </source>
</evidence>
<gene>
    <name evidence="12" type="ORF">B4U80_03842</name>
</gene>
<dbReference type="InterPro" id="IPR003604">
    <property type="entry name" value="Matrin/U1-like-C_Znf_C2H2"/>
</dbReference>
<evidence type="ECO:0000256" key="6">
    <source>
        <dbReference type="ARBA" id="ARBA00022884"/>
    </source>
</evidence>
<feature type="domain" description="DZF" evidence="11">
    <location>
        <begin position="458"/>
        <end position="855"/>
    </location>
</feature>
<evidence type="ECO:0000313" key="13">
    <source>
        <dbReference type="Proteomes" id="UP000288716"/>
    </source>
</evidence>
<dbReference type="GO" id="GO:0003725">
    <property type="term" value="F:double-stranded RNA binding"/>
    <property type="evidence" value="ECO:0007669"/>
    <property type="project" value="TreeGrafter"/>
</dbReference>
<evidence type="ECO:0000256" key="5">
    <source>
        <dbReference type="ARBA" id="ARBA00022737"/>
    </source>
</evidence>
<dbReference type="InterPro" id="IPR043519">
    <property type="entry name" value="NT_sf"/>
</dbReference>
<dbReference type="FunFam" id="3.30.160.60:FF:000153">
    <property type="entry name" value="Zinc finger RNA-binding protein 2"/>
    <property type="match status" value="1"/>
</dbReference>
<keyword evidence="5" id="KW-0677">Repeat</keyword>
<dbReference type="AlphaFoldDB" id="A0A443SJY0"/>
<dbReference type="PANTHER" id="PTHR45762:SF3">
    <property type="entry name" value="ZINC-FINGER PROTEIN AT 72D, ISOFORM B"/>
    <property type="match status" value="1"/>
</dbReference>
<dbReference type="Pfam" id="PF20965">
    <property type="entry name" value="DZF_C"/>
    <property type="match status" value="1"/>
</dbReference>
<dbReference type="OrthoDB" id="8898434at2759"/>
<dbReference type="SUPFAM" id="SSF57667">
    <property type="entry name" value="beta-beta-alpha zinc fingers"/>
    <property type="match status" value="3"/>
</dbReference>
<dbReference type="PANTHER" id="PTHR45762">
    <property type="entry name" value="ZINC FINGER RNA-BINDING PROTEIN"/>
    <property type="match status" value="1"/>
</dbReference>
<comment type="subcellular location">
    <subcellularLocation>
        <location evidence="2">Cytoplasm</location>
    </subcellularLocation>
    <subcellularLocation>
        <location evidence="1">Nucleus</location>
    </subcellularLocation>
</comment>
<comment type="caution">
    <text evidence="12">The sequence shown here is derived from an EMBL/GenBank/DDBJ whole genome shotgun (WGS) entry which is preliminary data.</text>
</comment>
<dbReference type="InterPro" id="IPR049402">
    <property type="entry name" value="DZF_dom_C"/>
</dbReference>
<dbReference type="SMART" id="SM00355">
    <property type="entry name" value="ZnF_C2H2"/>
    <property type="match status" value="3"/>
</dbReference>
<keyword evidence="4" id="KW-0963">Cytoplasm</keyword>
<evidence type="ECO:0000313" key="12">
    <source>
        <dbReference type="EMBL" id="RWS27813.1"/>
    </source>
</evidence>
<evidence type="ECO:0000256" key="7">
    <source>
        <dbReference type="ARBA" id="ARBA00023125"/>
    </source>
</evidence>
<dbReference type="InterPro" id="IPR049401">
    <property type="entry name" value="DZF_dom_N"/>
</dbReference>
<dbReference type="Gene3D" id="3.30.160.60">
    <property type="entry name" value="Classic Zinc Finger"/>
    <property type="match status" value="3"/>
</dbReference>
<dbReference type="InterPro" id="IPR006561">
    <property type="entry name" value="DZF_dom"/>
</dbReference>
<dbReference type="SMART" id="SM00572">
    <property type="entry name" value="DZF"/>
    <property type="match status" value="1"/>
</dbReference>
<protein>
    <recommendedName>
        <fullName evidence="9">Zinc finger RNA-binding protein</fullName>
    </recommendedName>
</protein>
<feature type="region of interest" description="Disordered" evidence="10">
    <location>
        <begin position="522"/>
        <end position="555"/>
    </location>
</feature>
<feature type="region of interest" description="Disordered" evidence="10">
    <location>
        <begin position="819"/>
        <end position="874"/>
    </location>
</feature>
<dbReference type="SMART" id="SM00451">
    <property type="entry name" value="ZnF_U1"/>
    <property type="match status" value="3"/>
</dbReference>
<feature type="compositionally biased region" description="Acidic residues" evidence="10">
    <location>
        <begin position="829"/>
        <end position="838"/>
    </location>
</feature>
<evidence type="ECO:0000256" key="3">
    <source>
        <dbReference type="ARBA" id="ARBA00022473"/>
    </source>
</evidence>
<evidence type="ECO:0000256" key="2">
    <source>
        <dbReference type="ARBA" id="ARBA00004496"/>
    </source>
</evidence>
<name>A0A443SJY0_9ACAR</name>
<keyword evidence="3" id="KW-0217">Developmental protein</keyword>
<dbReference type="Gene3D" id="3.30.460.10">
    <property type="entry name" value="Beta Polymerase, domain 2"/>
    <property type="match status" value="1"/>
</dbReference>
<feature type="compositionally biased region" description="Basic and acidic residues" evidence="10">
    <location>
        <begin position="839"/>
        <end position="848"/>
    </location>
</feature>
<dbReference type="GO" id="GO:0003677">
    <property type="term" value="F:DNA binding"/>
    <property type="evidence" value="ECO:0007669"/>
    <property type="project" value="UniProtKB-KW"/>
</dbReference>
<dbReference type="STRING" id="299467.A0A443SJY0"/>
<dbReference type="FunFam" id="3.30.160.60:FF:000210">
    <property type="entry name" value="Zinc finger RNA-binding protein 2"/>
    <property type="match status" value="1"/>
</dbReference>
<dbReference type="FunFam" id="3.30.160.60:FF:002080">
    <property type="entry name" value="Zinc finger RNA-binding protein"/>
    <property type="match status" value="1"/>
</dbReference>